<reference evidence="8 9" key="1">
    <citation type="submission" date="2019-09" db="EMBL/GenBank/DDBJ databases">
        <title>A chromosome-level genome assembly of the Chinese tupelo Nyssa sinensis.</title>
        <authorList>
            <person name="Yang X."/>
            <person name="Kang M."/>
            <person name="Yang Y."/>
            <person name="Xiong H."/>
            <person name="Wang M."/>
            <person name="Zhang Z."/>
            <person name="Wang Z."/>
            <person name="Wu H."/>
            <person name="Ma T."/>
            <person name="Liu J."/>
            <person name="Xi Z."/>
        </authorList>
    </citation>
    <scope>NUCLEOTIDE SEQUENCE [LARGE SCALE GENOMIC DNA]</scope>
    <source>
        <strain evidence="8">J267</strain>
        <tissue evidence="8">Leaf</tissue>
    </source>
</reference>
<dbReference type="EMBL" id="CM018038">
    <property type="protein sequence ID" value="KAA8537844.1"/>
    <property type="molecule type" value="Genomic_DNA"/>
</dbReference>
<dbReference type="InterPro" id="IPR011598">
    <property type="entry name" value="bHLH_dom"/>
</dbReference>
<dbReference type="PROSITE" id="PS50888">
    <property type="entry name" value="BHLH"/>
    <property type="match status" value="1"/>
</dbReference>
<feature type="domain" description="BHLH" evidence="7">
    <location>
        <begin position="277"/>
        <end position="326"/>
    </location>
</feature>
<keyword evidence="2" id="KW-0805">Transcription regulation</keyword>
<dbReference type="SUPFAM" id="SSF47459">
    <property type="entry name" value="HLH, helix-loop-helix DNA-binding domain"/>
    <property type="match status" value="1"/>
</dbReference>
<sequence length="388" mass="43295">MEPLGAFLDEEWESLRRLFSTEEADFMVQLHGLDEHDEGLSFGTSSSTFWPTDDHEAHIMAGLDQTLFSYSDTLNSNFQYFYQENSNSSGSNGVFFPTPSHENSDDHIPVTNKINTESMDFCVMNNKINNSSTVPVFSYDVMEDVVCLKEEMSSDQLGNVGQPAADDAGPAKEVQLKRKSGVPEPAKTSENPKKKSRVSRNVQKSTKNAQTKKNHKQTLNDKDEEENNAGPNGQSSSCYSSEDDSNASQELNGGATSDSKGSAALNSNGKTRAGRGAATDPQSLYARKRRERINERLRILQNLVPNGTKVDISTMLEEAVHYVKFLQLQIKEGLSANTEWDVLHLKRETACSRGYPVPTQTCQDRRGESILNDAWNGLFWHYLRNSEE</sequence>
<feature type="region of interest" description="Disordered" evidence="6">
    <location>
        <begin position="156"/>
        <end position="289"/>
    </location>
</feature>
<dbReference type="Pfam" id="PF00010">
    <property type="entry name" value="HLH"/>
    <property type="match status" value="1"/>
</dbReference>
<dbReference type="InterPro" id="IPR045843">
    <property type="entry name" value="IND-like"/>
</dbReference>
<evidence type="ECO:0000256" key="6">
    <source>
        <dbReference type="SAM" id="MobiDB-lite"/>
    </source>
</evidence>
<accession>A0A5J5B5M7</accession>
<dbReference type="AlphaFoldDB" id="A0A5J5B5M7"/>
<feature type="compositionally biased region" description="Polar residues" evidence="6">
    <location>
        <begin position="249"/>
        <end position="270"/>
    </location>
</feature>
<dbReference type="GO" id="GO:0003700">
    <property type="term" value="F:DNA-binding transcription factor activity"/>
    <property type="evidence" value="ECO:0007669"/>
    <property type="project" value="InterPro"/>
</dbReference>
<dbReference type="Proteomes" id="UP000325577">
    <property type="component" value="Linkage Group LG15"/>
</dbReference>
<dbReference type="GO" id="GO:0005634">
    <property type="term" value="C:nucleus"/>
    <property type="evidence" value="ECO:0007669"/>
    <property type="project" value="UniProtKB-SubCell"/>
</dbReference>
<evidence type="ECO:0000256" key="1">
    <source>
        <dbReference type="ARBA" id="ARBA00004123"/>
    </source>
</evidence>
<evidence type="ECO:0000256" key="5">
    <source>
        <dbReference type="ARBA" id="ARBA00023242"/>
    </source>
</evidence>
<protein>
    <recommendedName>
        <fullName evidence="7">BHLH domain-containing protein</fullName>
    </recommendedName>
</protein>
<keyword evidence="4" id="KW-0804">Transcription</keyword>
<dbReference type="PANTHER" id="PTHR45914">
    <property type="entry name" value="TRANSCRIPTION FACTOR HEC3-RELATED"/>
    <property type="match status" value="1"/>
</dbReference>
<proteinExistence type="predicted"/>
<name>A0A5J5B5M7_9ASTE</name>
<feature type="compositionally biased region" description="Polar residues" evidence="6">
    <location>
        <begin position="199"/>
        <end position="209"/>
    </location>
</feature>
<gene>
    <name evidence="8" type="ORF">F0562_027575</name>
</gene>
<dbReference type="InterPro" id="IPR036638">
    <property type="entry name" value="HLH_DNA-bd_sf"/>
</dbReference>
<dbReference type="Gene3D" id="4.10.280.10">
    <property type="entry name" value="Helix-loop-helix DNA-binding domain"/>
    <property type="match status" value="1"/>
</dbReference>
<dbReference type="GO" id="GO:0046983">
    <property type="term" value="F:protein dimerization activity"/>
    <property type="evidence" value="ECO:0007669"/>
    <property type="project" value="InterPro"/>
</dbReference>
<evidence type="ECO:0000259" key="7">
    <source>
        <dbReference type="PROSITE" id="PS50888"/>
    </source>
</evidence>
<keyword evidence="3" id="KW-0238">DNA-binding</keyword>
<evidence type="ECO:0000313" key="9">
    <source>
        <dbReference type="Proteomes" id="UP000325577"/>
    </source>
</evidence>
<keyword evidence="9" id="KW-1185">Reference proteome</keyword>
<evidence type="ECO:0000313" key="8">
    <source>
        <dbReference type="EMBL" id="KAA8537844.1"/>
    </source>
</evidence>
<dbReference type="CDD" id="cd11454">
    <property type="entry name" value="bHLH_AtIND_like"/>
    <property type="match status" value="1"/>
</dbReference>
<keyword evidence="5" id="KW-0539">Nucleus</keyword>
<dbReference type="SMART" id="SM00353">
    <property type="entry name" value="HLH"/>
    <property type="match status" value="1"/>
</dbReference>
<dbReference type="GO" id="GO:0003677">
    <property type="term" value="F:DNA binding"/>
    <property type="evidence" value="ECO:0007669"/>
    <property type="project" value="UniProtKB-KW"/>
</dbReference>
<dbReference type="PANTHER" id="PTHR45914:SF60">
    <property type="entry name" value="TRANSCRIPTION FACTOR RSL2-LIKE"/>
    <property type="match status" value="1"/>
</dbReference>
<organism evidence="8 9">
    <name type="scientific">Nyssa sinensis</name>
    <dbReference type="NCBI Taxonomy" id="561372"/>
    <lineage>
        <taxon>Eukaryota</taxon>
        <taxon>Viridiplantae</taxon>
        <taxon>Streptophyta</taxon>
        <taxon>Embryophyta</taxon>
        <taxon>Tracheophyta</taxon>
        <taxon>Spermatophyta</taxon>
        <taxon>Magnoliopsida</taxon>
        <taxon>eudicotyledons</taxon>
        <taxon>Gunneridae</taxon>
        <taxon>Pentapetalae</taxon>
        <taxon>asterids</taxon>
        <taxon>Cornales</taxon>
        <taxon>Nyssaceae</taxon>
        <taxon>Nyssa</taxon>
    </lineage>
</organism>
<dbReference type="FunFam" id="4.10.280.10:FF:000022">
    <property type="entry name" value="Basic helix-loop-helix transcription factor"/>
    <property type="match status" value="1"/>
</dbReference>
<dbReference type="GO" id="GO:0048766">
    <property type="term" value="P:root hair initiation"/>
    <property type="evidence" value="ECO:0007669"/>
    <property type="project" value="UniProtKB-ARBA"/>
</dbReference>
<dbReference type="OrthoDB" id="651283at2759"/>
<evidence type="ECO:0000256" key="3">
    <source>
        <dbReference type="ARBA" id="ARBA00023125"/>
    </source>
</evidence>
<evidence type="ECO:0000256" key="4">
    <source>
        <dbReference type="ARBA" id="ARBA00023163"/>
    </source>
</evidence>
<comment type="subcellular location">
    <subcellularLocation>
        <location evidence="1">Nucleus</location>
    </subcellularLocation>
</comment>
<evidence type="ECO:0000256" key="2">
    <source>
        <dbReference type="ARBA" id="ARBA00023015"/>
    </source>
</evidence>